<name>A0A6B3CB60_9ACTN</name>
<feature type="non-terminal residue" evidence="1">
    <location>
        <position position="78"/>
    </location>
</feature>
<dbReference type="AlphaFoldDB" id="A0A6B3CB60"/>
<gene>
    <name evidence="1" type="ORF">G3I71_49035</name>
</gene>
<dbReference type="EMBL" id="JAAGLU010000897">
    <property type="protein sequence ID" value="NEC93502.1"/>
    <property type="molecule type" value="Genomic_DNA"/>
</dbReference>
<comment type="caution">
    <text evidence="1">The sequence shown here is derived from an EMBL/GenBank/DDBJ whole genome shotgun (WGS) entry which is preliminary data.</text>
</comment>
<proteinExistence type="predicted"/>
<sequence length="78" mass="8519">MAEPPDVDASAAALRRDSADLNLYVAVLAAHLADALPPGTVRVERRRSVVERMAGRKGRVTALDVALGERRLLLRMDR</sequence>
<accession>A0A6B3CB60</accession>
<evidence type="ECO:0000313" key="1">
    <source>
        <dbReference type="EMBL" id="NEC93502.1"/>
    </source>
</evidence>
<protein>
    <submittedName>
        <fullName evidence="1">Uncharacterized protein</fullName>
    </submittedName>
</protein>
<reference evidence="1" key="1">
    <citation type="submission" date="2020-01" db="EMBL/GenBank/DDBJ databases">
        <title>Insect and environment-associated Actinomycetes.</title>
        <authorList>
            <person name="Currrie C."/>
            <person name="Chevrette M."/>
            <person name="Carlson C."/>
            <person name="Stubbendieck R."/>
            <person name="Wendt-Pienkowski E."/>
        </authorList>
    </citation>
    <scope>NUCLEOTIDE SEQUENCE</scope>
    <source>
        <strain evidence="1">SID12501</strain>
    </source>
</reference>
<organism evidence="1">
    <name type="scientific">Streptomyces sp. SID12501</name>
    <dbReference type="NCBI Taxonomy" id="2706042"/>
    <lineage>
        <taxon>Bacteria</taxon>
        <taxon>Bacillati</taxon>
        <taxon>Actinomycetota</taxon>
        <taxon>Actinomycetes</taxon>
        <taxon>Kitasatosporales</taxon>
        <taxon>Streptomycetaceae</taxon>
        <taxon>Streptomyces</taxon>
    </lineage>
</organism>